<gene>
    <name evidence="1" type="ORF">MANES_18G026450v8</name>
</gene>
<evidence type="ECO:0000313" key="1">
    <source>
        <dbReference type="EMBL" id="KAG8632559.1"/>
    </source>
</evidence>
<name>A0ACB7FY46_MANES</name>
<dbReference type="Proteomes" id="UP000091857">
    <property type="component" value="Chromosome 18"/>
</dbReference>
<protein>
    <submittedName>
        <fullName evidence="1">Uncharacterized protein</fullName>
    </submittedName>
</protein>
<accession>A0ACB7FY46</accession>
<reference evidence="2" key="1">
    <citation type="journal article" date="2016" name="Nat. Biotechnol.">
        <title>Sequencing wild and cultivated cassava and related species reveals extensive interspecific hybridization and genetic diversity.</title>
        <authorList>
            <person name="Bredeson J.V."/>
            <person name="Lyons J.B."/>
            <person name="Prochnik S.E."/>
            <person name="Wu G.A."/>
            <person name="Ha C.M."/>
            <person name="Edsinger-Gonzales E."/>
            <person name="Grimwood J."/>
            <person name="Schmutz J."/>
            <person name="Rabbi I.Y."/>
            <person name="Egesi C."/>
            <person name="Nauluvula P."/>
            <person name="Lebot V."/>
            <person name="Ndunguru J."/>
            <person name="Mkamilo G."/>
            <person name="Bart R.S."/>
            <person name="Setter T.L."/>
            <person name="Gleadow R.M."/>
            <person name="Kulakow P."/>
            <person name="Ferguson M.E."/>
            <person name="Rounsley S."/>
            <person name="Rokhsar D.S."/>
        </authorList>
    </citation>
    <scope>NUCLEOTIDE SEQUENCE [LARGE SCALE GENOMIC DNA]</scope>
    <source>
        <strain evidence="2">cv. AM560-2</strain>
    </source>
</reference>
<organism evidence="1 2">
    <name type="scientific">Manihot esculenta</name>
    <name type="common">Cassava</name>
    <name type="synonym">Jatropha manihot</name>
    <dbReference type="NCBI Taxonomy" id="3983"/>
    <lineage>
        <taxon>Eukaryota</taxon>
        <taxon>Viridiplantae</taxon>
        <taxon>Streptophyta</taxon>
        <taxon>Embryophyta</taxon>
        <taxon>Tracheophyta</taxon>
        <taxon>Spermatophyta</taxon>
        <taxon>Magnoliopsida</taxon>
        <taxon>eudicotyledons</taxon>
        <taxon>Gunneridae</taxon>
        <taxon>Pentapetalae</taxon>
        <taxon>rosids</taxon>
        <taxon>fabids</taxon>
        <taxon>Malpighiales</taxon>
        <taxon>Euphorbiaceae</taxon>
        <taxon>Crotonoideae</taxon>
        <taxon>Manihoteae</taxon>
        <taxon>Manihot</taxon>
    </lineage>
</organism>
<keyword evidence="2" id="KW-1185">Reference proteome</keyword>
<evidence type="ECO:0000313" key="2">
    <source>
        <dbReference type="Proteomes" id="UP000091857"/>
    </source>
</evidence>
<proteinExistence type="predicted"/>
<sequence length="267" mass="30093">MARSCKLPVTRHFFKVIVAGFRSKLSLPVAFCRRLKGKRLDKAVVRSSQGSWHIKVGKCRKGLLYFEQGWEDFVTHHDLDLGDFVVFEHKGDMVFDAIVFDSSSCEKEFPVSINFSEKSRKEIDNLSDEFESYSHTTEEGNFKGQSPLKDAQSYSPKGPYFITTITTSSGADDGSYLDIPAEFASSNNLVRASIVVLQNPSSKLWAVKLCSIDSKCGKRSALRGKGWHEFYVDNKLKEGDVCLFELDLTRKRSDVVVITVHIFPLVT</sequence>
<comment type="caution">
    <text evidence="1">The sequence shown here is derived from an EMBL/GenBank/DDBJ whole genome shotgun (WGS) entry which is preliminary data.</text>
</comment>
<dbReference type="EMBL" id="CM004404">
    <property type="protein sequence ID" value="KAG8632559.1"/>
    <property type="molecule type" value="Genomic_DNA"/>
</dbReference>